<dbReference type="Pfam" id="PF02153">
    <property type="entry name" value="PDH_N"/>
    <property type="match status" value="1"/>
</dbReference>
<dbReference type="RefSeq" id="WP_200349322.1">
    <property type="nucleotide sequence ID" value="NZ_BAABHZ010000010.1"/>
</dbReference>
<dbReference type="PROSITE" id="PS51176">
    <property type="entry name" value="PDH_ADH"/>
    <property type="match status" value="1"/>
</dbReference>
<dbReference type="Gene3D" id="3.40.50.720">
    <property type="entry name" value="NAD(P)-binding Rossmann-like Domain"/>
    <property type="match status" value="1"/>
</dbReference>
<dbReference type="Gene3D" id="1.10.3660.10">
    <property type="entry name" value="6-phosphogluconate dehydrogenase C-terminal like domain"/>
    <property type="match status" value="1"/>
</dbReference>
<dbReference type="InterPro" id="IPR050812">
    <property type="entry name" value="Preph/Arog_dehydrog"/>
</dbReference>
<reference evidence="3" key="1">
    <citation type="submission" date="2021-01" db="EMBL/GenBank/DDBJ databases">
        <title>Modified the classification status of verrucomicrobia.</title>
        <authorList>
            <person name="Feng X."/>
        </authorList>
    </citation>
    <scope>NUCLEOTIDE SEQUENCE</scope>
    <source>
        <strain evidence="3">JCM 18052</strain>
    </source>
</reference>
<keyword evidence="4" id="KW-1185">Reference proteome</keyword>
<dbReference type="SUPFAM" id="SSF51735">
    <property type="entry name" value="NAD(P)-binding Rossmann-fold domains"/>
    <property type="match status" value="1"/>
</dbReference>
<evidence type="ECO:0000259" key="2">
    <source>
        <dbReference type="PROSITE" id="PS51176"/>
    </source>
</evidence>
<organism evidence="3 4">
    <name type="scientific">Luteolibacter yonseiensis</name>
    <dbReference type="NCBI Taxonomy" id="1144680"/>
    <lineage>
        <taxon>Bacteria</taxon>
        <taxon>Pseudomonadati</taxon>
        <taxon>Verrucomicrobiota</taxon>
        <taxon>Verrucomicrobiia</taxon>
        <taxon>Verrucomicrobiales</taxon>
        <taxon>Verrucomicrobiaceae</taxon>
        <taxon>Luteolibacter</taxon>
    </lineage>
</organism>
<feature type="domain" description="Prephenate/arogenate dehydrogenase" evidence="2">
    <location>
        <begin position="6"/>
        <end position="287"/>
    </location>
</feature>
<dbReference type="PANTHER" id="PTHR21363">
    <property type="entry name" value="PREPHENATE DEHYDROGENASE"/>
    <property type="match status" value="1"/>
</dbReference>
<dbReference type="GO" id="GO:0006571">
    <property type="term" value="P:tyrosine biosynthetic process"/>
    <property type="evidence" value="ECO:0007669"/>
    <property type="project" value="InterPro"/>
</dbReference>
<dbReference type="InterPro" id="IPR046825">
    <property type="entry name" value="PDH_C"/>
</dbReference>
<dbReference type="InterPro" id="IPR036291">
    <property type="entry name" value="NAD(P)-bd_dom_sf"/>
</dbReference>
<name>A0A934VA08_9BACT</name>
<dbReference type="AlphaFoldDB" id="A0A934VA08"/>
<dbReference type="EMBL" id="JAENIK010000004">
    <property type="protein sequence ID" value="MBK1814356.1"/>
    <property type="molecule type" value="Genomic_DNA"/>
</dbReference>
<dbReference type="InterPro" id="IPR046826">
    <property type="entry name" value="PDH_N"/>
</dbReference>
<dbReference type="GO" id="GO:0070403">
    <property type="term" value="F:NAD+ binding"/>
    <property type="evidence" value="ECO:0007669"/>
    <property type="project" value="InterPro"/>
</dbReference>
<dbReference type="InterPro" id="IPR008927">
    <property type="entry name" value="6-PGluconate_DH-like_C_sf"/>
</dbReference>
<comment type="caution">
    <text evidence="3">The sequence shown here is derived from an EMBL/GenBank/DDBJ whole genome shotgun (WGS) entry which is preliminary data.</text>
</comment>
<keyword evidence="1" id="KW-0560">Oxidoreductase</keyword>
<dbReference type="InterPro" id="IPR003099">
    <property type="entry name" value="Prephen_DH"/>
</dbReference>
<dbReference type="GO" id="GO:0004665">
    <property type="term" value="F:prephenate dehydrogenase (NADP+) activity"/>
    <property type="evidence" value="ECO:0007669"/>
    <property type="project" value="InterPro"/>
</dbReference>
<sequence>MKTDFPNITILGGGLLGGSLALALTAMENPPHVRLWARKQETADAASRLGIANVTSDLAEAVQDASLVILCVPVGAMAALVSDALAAGLPDNCLVTDVGSVKRVPHRKISPLLKERGIRFIGSHPMAGSERNGLSAVTATLFQNAACLLTNDNGAPADQATALERFWKAIGCRTSWMSAAIHDELVARISHLPHIYAASAARVCLKDPSEGKFGGGGLRDTTRVAGGNPTMWAEIVIENREALTGLLRESIDDLREILASLENANQEQARQWLVTAKQRREPLNPQS</sequence>
<dbReference type="SUPFAM" id="SSF48179">
    <property type="entry name" value="6-phosphogluconate dehydrogenase C-terminal domain-like"/>
    <property type="match status" value="1"/>
</dbReference>
<evidence type="ECO:0000313" key="4">
    <source>
        <dbReference type="Proteomes" id="UP000600139"/>
    </source>
</evidence>
<gene>
    <name evidence="3" type="ORF">JIN84_01950</name>
</gene>
<dbReference type="PANTHER" id="PTHR21363:SF0">
    <property type="entry name" value="PREPHENATE DEHYDROGENASE [NADP(+)]"/>
    <property type="match status" value="1"/>
</dbReference>
<accession>A0A934VA08</accession>
<dbReference type="GO" id="GO:0008977">
    <property type="term" value="F:prephenate dehydrogenase (NAD+) activity"/>
    <property type="evidence" value="ECO:0007669"/>
    <property type="project" value="InterPro"/>
</dbReference>
<protein>
    <submittedName>
        <fullName evidence="3">Prephenate dehydrogenase/arogenate dehydrogenase family protein</fullName>
    </submittedName>
</protein>
<evidence type="ECO:0000313" key="3">
    <source>
        <dbReference type="EMBL" id="MBK1814356.1"/>
    </source>
</evidence>
<dbReference type="Pfam" id="PF20463">
    <property type="entry name" value="PDH_C"/>
    <property type="match status" value="1"/>
</dbReference>
<proteinExistence type="predicted"/>
<evidence type="ECO:0000256" key="1">
    <source>
        <dbReference type="ARBA" id="ARBA00023002"/>
    </source>
</evidence>
<dbReference type="Proteomes" id="UP000600139">
    <property type="component" value="Unassembled WGS sequence"/>
</dbReference>